<dbReference type="GO" id="GO:0005737">
    <property type="term" value="C:cytoplasm"/>
    <property type="evidence" value="ECO:0007669"/>
    <property type="project" value="TreeGrafter"/>
</dbReference>
<feature type="domain" description="Tyrosine specific protein phosphatases" evidence="4">
    <location>
        <begin position="103"/>
        <end position="161"/>
    </location>
</feature>
<evidence type="ECO:0000256" key="1">
    <source>
        <dbReference type="ARBA" id="ARBA00009649"/>
    </source>
</evidence>
<dbReference type="InterPro" id="IPR000340">
    <property type="entry name" value="Dual-sp_phosphatase_cat-dom"/>
</dbReference>
<dbReference type="OrthoDB" id="426001at2759"/>
<evidence type="ECO:0008006" key="7">
    <source>
        <dbReference type="Google" id="ProtNLM"/>
    </source>
</evidence>
<dbReference type="InterPro" id="IPR029021">
    <property type="entry name" value="Prot-tyrosine_phosphatase-like"/>
</dbReference>
<dbReference type="PROSITE" id="PS50056">
    <property type="entry name" value="TYR_PHOSPHATASE_2"/>
    <property type="match status" value="1"/>
</dbReference>
<accession>A0A7M5X1Y0</accession>
<dbReference type="PANTHER" id="PTHR46588">
    <property type="entry name" value="SERINE/THREONINE/TYROSINE-INTERACTING PROTEIN"/>
    <property type="match status" value="1"/>
</dbReference>
<dbReference type="PANTHER" id="PTHR46588:SF1">
    <property type="entry name" value="SERINE_THREONINE_TYROSINE-INTERACTING PROTEIN"/>
    <property type="match status" value="1"/>
</dbReference>
<dbReference type="InterPro" id="IPR000387">
    <property type="entry name" value="Tyr_Pase_dom"/>
</dbReference>
<evidence type="ECO:0000259" key="3">
    <source>
        <dbReference type="PROSITE" id="PS50054"/>
    </source>
</evidence>
<feature type="domain" description="Tyrosine-protein phosphatase" evidence="3">
    <location>
        <begin position="35"/>
        <end position="183"/>
    </location>
</feature>
<protein>
    <recommendedName>
        <fullName evidence="7">Serine/threonine/tyrosine-interacting protein</fullName>
    </recommendedName>
</protein>
<dbReference type="Proteomes" id="UP000594262">
    <property type="component" value="Unplaced"/>
</dbReference>
<dbReference type="FunFam" id="3.90.190.10:FF:000036">
    <property type="entry name" value="Serine/threonine/tyrosine-interacting protein a"/>
    <property type="match status" value="1"/>
</dbReference>
<dbReference type="Gene3D" id="3.90.190.10">
    <property type="entry name" value="Protein tyrosine phosphatase superfamily"/>
    <property type="match status" value="1"/>
</dbReference>
<dbReference type="Pfam" id="PF00782">
    <property type="entry name" value="DSPc"/>
    <property type="match status" value="1"/>
</dbReference>
<dbReference type="GO" id="GO:0005654">
    <property type="term" value="C:nucleoplasm"/>
    <property type="evidence" value="ECO:0007669"/>
    <property type="project" value="TreeGrafter"/>
</dbReference>
<dbReference type="SUPFAM" id="SSF52799">
    <property type="entry name" value="(Phosphotyrosine protein) phosphatases II"/>
    <property type="match status" value="1"/>
</dbReference>
<dbReference type="GeneID" id="136798373"/>
<dbReference type="PROSITE" id="PS50054">
    <property type="entry name" value="TYR_PHOSPHATASE_DUAL"/>
    <property type="match status" value="1"/>
</dbReference>
<evidence type="ECO:0000313" key="5">
    <source>
        <dbReference type="EnsemblMetazoa" id="CLYHEMP016473.1"/>
    </source>
</evidence>
<evidence type="ECO:0000256" key="2">
    <source>
        <dbReference type="SAM" id="MobiDB-lite"/>
    </source>
</evidence>
<reference evidence="5" key="1">
    <citation type="submission" date="2021-01" db="UniProtKB">
        <authorList>
            <consortium name="EnsemblMetazoa"/>
        </authorList>
    </citation>
    <scope>IDENTIFICATION</scope>
</reference>
<feature type="region of interest" description="Disordered" evidence="2">
    <location>
        <begin position="198"/>
        <end position="231"/>
    </location>
</feature>
<dbReference type="CDD" id="cd14522">
    <property type="entry name" value="DSP_STYX"/>
    <property type="match status" value="1"/>
</dbReference>
<proteinExistence type="inferred from homology"/>
<comment type="similarity">
    <text evidence="1">Belongs to the protein-tyrosine phosphatase family. Non-receptor class subfamily.</text>
</comment>
<dbReference type="GO" id="GO:1990444">
    <property type="term" value="F:F-box domain binding"/>
    <property type="evidence" value="ECO:0007669"/>
    <property type="project" value="TreeGrafter"/>
</dbReference>
<dbReference type="InterPro" id="IPR020422">
    <property type="entry name" value="TYR_PHOSPHATASE_DUAL_dom"/>
</dbReference>
<evidence type="ECO:0000313" key="6">
    <source>
        <dbReference type="Proteomes" id="UP000594262"/>
    </source>
</evidence>
<keyword evidence="6" id="KW-1185">Reference proteome</keyword>
<dbReference type="RefSeq" id="XP_066911085.1">
    <property type="nucleotide sequence ID" value="XM_067054984.1"/>
</dbReference>
<organism evidence="5 6">
    <name type="scientific">Clytia hemisphaerica</name>
    <dbReference type="NCBI Taxonomy" id="252671"/>
    <lineage>
        <taxon>Eukaryota</taxon>
        <taxon>Metazoa</taxon>
        <taxon>Cnidaria</taxon>
        <taxon>Hydrozoa</taxon>
        <taxon>Hydroidolina</taxon>
        <taxon>Leptothecata</taxon>
        <taxon>Obeliida</taxon>
        <taxon>Clytiidae</taxon>
        <taxon>Clytia</taxon>
    </lineage>
</organism>
<dbReference type="AlphaFoldDB" id="A0A7M5X1Y0"/>
<sequence length="231" mass="26710">MEVDTEGHSSNDVITFPSLPTLHDNPDWEYTMRRTMQEIIPNLYLGPYSSACRSQLDVLQSTGITHIICIRHPVEVNRVRPNFPDLFSYLVLDVRDDQDEQIMKFFPVIKDFIHGCMTNNGKVLIHGNGGISRSAALVIAYLMETYGLTYTRAYNYVQQKRFCINPNEAFVRQLMEYEPIYLAKHQLNITSCDQNRETSKRTFDDSDDESTAGISQPFKSPTKRVHDFYDH</sequence>
<dbReference type="GO" id="GO:0062026">
    <property type="term" value="P:negative regulation of SCF-dependent proteasomal ubiquitin-dependent catabolic process"/>
    <property type="evidence" value="ECO:0007669"/>
    <property type="project" value="TreeGrafter"/>
</dbReference>
<evidence type="ECO:0000259" key="4">
    <source>
        <dbReference type="PROSITE" id="PS50056"/>
    </source>
</evidence>
<dbReference type="InterPro" id="IPR052449">
    <property type="entry name" value="STYX-Interacting_Phosphatase"/>
</dbReference>
<dbReference type="SMART" id="SM00195">
    <property type="entry name" value="DSPc"/>
    <property type="match status" value="1"/>
</dbReference>
<dbReference type="EnsemblMetazoa" id="CLYHEMT016473.1">
    <property type="protein sequence ID" value="CLYHEMP016473.1"/>
    <property type="gene ID" value="CLYHEMG016473"/>
</dbReference>
<name>A0A7M5X1Y0_9CNID</name>
<dbReference type="GO" id="GO:0070372">
    <property type="term" value="P:regulation of ERK1 and ERK2 cascade"/>
    <property type="evidence" value="ECO:0007669"/>
    <property type="project" value="TreeGrafter"/>
</dbReference>